<organism evidence="2 3">
    <name type="scientific">Elsinoe australis</name>
    <dbReference type="NCBI Taxonomy" id="40998"/>
    <lineage>
        <taxon>Eukaryota</taxon>
        <taxon>Fungi</taxon>
        <taxon>Dikarya</taxon>
        <taxon>Ascomycota</taxon>
        <taxon>Pezizomycotina</taxon>
        <taxon>Dothideomycetes</taxon>
        <taxon>Dothideomycetidae</taxon>
        <taxon>Myriangiales</taxon>
        <taxon>Elsinoaceae</taxon>
        <taxon>Elsinoe</taxon>
    </lineage>
</organism>
<evidence type="ECO:0000256" key="1">
    <source>
        <dbReference type="SAM" id="Phobius"/>
    </source>
</evidence>
<name>A0A4U7ATZ6_9PEZI</name>
<sequence>MLFHSGRALLLTCFLIAMWTVFGMLYFYRDPGSIFFNAAYAYEKHYSRQRMAAASDLLQRAQSQSPLHFTRSAAASQLGGEASQIEICLGVPTVKRDALEEQYVSVTVASILEGSTYWERAVLDLSVYFADENYTSHPDWNASWLSSLADDVWTNKNETAQPSTHAYLREIGFQDLHTSSKATVDYSLVLERCLTNTKAPLVAVFEGDTVLAQGWIAPTLLALREAGRLLKSERGGDADWLFTRLFTQERSTGWGDKRIGHNHEIEIVVFLNMIAILTFVLLRRRATSFLHKHVDYGTLGVILLVTVPALVVMFYQTGKASLLPPRDGLQIDNIGCCSQAWIFNRRQVPALIQHLREEVRKEIRTSSHTNYDLVIARYARQERLSMLSLYPVQAQHLGLKSSVGANESESQAVWSMAFESLNSDMLARRHRAAVKALFGSVEDLYEN</sequence>
<dbReference type="PANTHER" id="PTHR31410">
    <property type="entry name" value="TRANSMEMBRANE PROTEIN 246"/>
    <property type="match status" value="1"/>
</dbReference>
<protein>
    <recommendedName>
        <fullName evidence="4">Integral membrane protein</fullName>
    </recommendedName>
</protein>
<proteinExistence type="predicted"/>
<gene>
    <name evidence="2" type="ORF">C1H76_8760</name>
</gene>
<dbReference type="InterPro" id="IPR029675">
    <property type="entry name" value="PGAP4"/>
</dbReference>
<dbReference type="GO" id="GO:0006506">
    <property type="term" value="P:GPI anchor biosynthetic process"/>
    <property type="evidence" value="ECO:0007669"/>
    <property type="project" value="InterPro"/>
</dbReference>
<feature type="transmembrane region" description="Helical" evidence="1">
    <location>
        <begin position="265"/>
        <end position="282"/>
    </location>
</feature>
<dbReference type="Proteomes" id="UP000308133">
    <property type="component" value="Unassembled WGS sequence"/>
</dbReference>
<keyword evidence="1" id="KW-0472">Membrane</keyword>
<keyword evidence="1" id="KW-1133">Transmembrane helix</keyword>
<dbReference type="GO" id="GO:0016757">
    <property type="term" value="F:glycosyltransferase activity"/>
    <property type="evidence" value="ECO:0007669"/>
    <property type="project" value="InterPro"/>
</dbReference>
<dbReference type="EMBL" id="PTQR01000121">
    <property type="protein sequence ID" value="TKX19094.1"/>
    <property type="molecule type" value="Genomic_DNA"/>
</dbReference>
<reference evidence="2 3" key="1">
    <citation type="submission" date="2018-02" db="EMBL/GenBank/DDBJ databases">
        <title>Draft genome sequences of Elsinoe sp., causing black scab on jojoba.</title>
        <authorList>
            <person name="Stodart B."/>
            <person name="Jeffress S."/>
            <person name="Ash G."/>
            <person name="Arun Chinnappa K."/>
        </authorList>
    </citation>
    <scope>NUCLEOTIDE SEQUENCE [LARGE SCALE GENOMIC DNA]</scope>
    <source>
        <strain evidence="2 3">Hillstone_2</strain>
    </source>
</reference>
<dbReference type="PANTHER" id="PTHR31410:SF1">
    <property type="entry name" value="POST-GPI ATTACHMENT TO PROTEINS FACTOR 4"/>
    <property type="match status" value="1"/>
</dbReference>
<accession>A0A4U7ATZ6</accession>
<dbReference type="GO" id="GO:0000139">
    <property type="term" value="C:Golgi membrane"/>
    <property type="evidence" value="ECO:0007669"/>
    <property type="project" value="InterPro"/>
</dbReference>
<evidence type="ECO:0000313" key="3">
    <source>
        <dbReference type="Proteomes" id="UP000308133"/>
    </source>
</evidence>
<evidence type="ECO:0008006" key="4">
    <source>
        <dbReference type="Google" id="ProtNLM"/>
    </source>
</evidence>
<comment type="caution">
    <text evidence="2">The sequence shown here is derived from an EMBL/GenBank/DDBJ whole genome shotgun (WGS) entry which is preliminary data.</text>
</comment>
<dbReference type="AlphaFoldDB" id="A0A4U7ATZ6"/>
<dbReference type="CDD" id="cd22189">
    <property type="entry name" value="PGAP4-like_fungal"/>
    <property type="match status" value="1"/>
</dbReference>
<feature type="transmembrane region" description="Helical" evidence="1">
    <location>
        <begin position="294"/>
        <end position="315"/>
    </location>
</feature>
<evidence type="ECO:0000313" key="2">
    <source>
        <dbReference type="EMBL" id="TKX19094.1"/>
    </source>
</evidence>
<keyword evidence="1" id="KW-0812">Transmembrane</keyword>